<reference evidence="2" key="1">
    <citation type="submission" date="2017-05" db="EMBL/GenBank/DDBJ databases">
        <authorList>
            <person name="Sung H."/>
        </authorList>
    </citation>
    <scope>NUCLEOTIDE SEQUENCE [LARGE SCALE GENOMIC DNA]</scope>
    <source>
        <strain evidence="2">AMac2203</strain>
    </source>
</reference>
<name>A0A1Y0CV66_9GAMM</name>
<evidence type="ECO:0000313" key="1">
    <source>
        <dbReference type="EMBL" id="ART78775.1"/>
    </source>
</evidence>
<protein>
    <submittedName>
        <fullName evidence="1">Uncharacterized protein</fullName>
    </submittedName>
</protein>
<sequence>MEELTEILIVIRMTALGLSYRACSGISLWFQKLNQDPDCHQDDGLRTVIPGLLRYLALEY</sequence>
<dbReference type="KEGG" id="ocm:CBP12_00255"/>
<gene>
    <name evidence="1" type="ORF">CBP12_00255</name>
</gene>
<dbReference type="Proteomes" id="UP000243793">
    <property type="component" value="Chromosome"/>
</dbReference>
<keyword evidence="2" id="KW-1185">Reference proteome</keyword>
<evidence type="ECO:0000313" key="2">
    <source>
        <dbReference type="Proteomes" id="UP000243793"/>
    </source>
</evidence>
<dbReference type="AlphaFoldDB" id="A0A1Y0CV66"/>
<accession>A0A1Y0CV66</accession>
<dbReference type="EMBL" id="CP021376">
    <property type="protein sequence ID" value="ART78775.1"/>
    <property type="molecule type" value="Genomic_DNA"/>
</dbReference>
<organism evidence="1 2">
    <name type="scientific">Oceanisphaera avium</name>
    <dbReference type="NCBI Taxonomy" id="1903694"/>
    <lineage>
        <taxon>Bacteria</taxon>
        <taxon>Pseudomonadati</taxon>
        <taxon>Pseudomonadota</taxon>
        <taxon>Gammaproteobacteria</taxon>
        <taxon>Aeromonadales</taxon>
        <taxon>Aeromonadaceae</taxon>
        <taxon>Oceanisphaera</taxon>
    </lineage>
</organism>
<proteinExistence type="predicted"/>